<dbReference type="NCBIfam" id="NF003413">
    <property type="entry name" value="PRK04778.1-7"/>
    <property type="match status" value="1"/>
</dbReference>
<dbReference type="GO" id="GO:0005940">
    <property type="term" value="C:septin ring"/>
    <property type="evidence" value="ECO:0007669"/>
    <property type="project" value="InterPro"/>
</dbReference>
<dbReference type="HAMAP" id="MF_00728">
    <property type="entry name" value="EzrA"/>
    <property type="match status" value="1"/>
</dbReference>
<name>A0A0M0L707_9BACI</name>
<feature type="topological domain" description="Cytoplasmic" evidence="8">
    <location>
        <begin position="22"/>
        <end position="563"/>
    </location>
</feature>
<dbReference type="InterPro" id="IPR010379">
    <property type="entry name" value="EzrA"/>
</dbReference>
<dbReference type="GO" id="GO:0005886">
    <property type="term" value="C:plasma membrane"/>
    <property type="evidence" value="ECO:0007669"/>
    <property type="project" value="UniProtKB-SubCell"/>
</dbReference>
<accession>A0A0M0L707</accession>
<keyword evidence="8" id="KW-1003">Cell membrane</keyword>
<dbReference type="EMBL" id="LILC01000011">
    <property type="protein sequence ID" value="KOO46819.1"/>
    <property type="molecule type" value="Genomic_DNA"/>
</dbReference>
<comment type="caution">
    <text evidence="10">The sequence shown here is derived from an EMBL/GenBank/DDBJ whole genome shotgun (WGS) entry which is preliminary data.</text>
</comment>
<evidence type="ECO:0000256" key="3">
    <source>
        <dbReference type="ARBA" id="ARBA00022989"/>
    </source>
</evidence>
<evidence type="ECO:0000256" key="6">
    <source>
        <dbReference type="ARBA" id="ARBA00023210"/>
    </source>
</evidence>
<evidence type="ECO:0000313" key="10">
    <source>
        <dbReference type="EMBL" id="KOO46819.1"/>
    </source>
</evidence>
<comment type="similarity">
    <text evidence="8">Belongs to the EzrA family.</text>
</comment>
<keyword evidence="1 8" id="KW-0132">Cell division</keyword>
<evidence type="ECO:0000256" key="7">
    <source>
        <dbReference type="ARBA" id="ARBA00023306"/>
    </source>
</evidence>
<dbReference type="GO" id="GO:0016301">
    <property type="term" value="F:kinase activity"/>
    <property type="evidence" value="ECO:0007669"/>
    <property type="project" value="UniProtKB-KW"/>
</dbReference>
<gene>
    <name evidence="8" type="primary">ezrA</name>
    <name evidence="10" type="ORF">AMD01_07820</name>
</gene>
<dbReference type="Pfam" id="PF06160">
    <property type="entry name" value="EzrA"/>
    <property type="match status" value="1"/>
</dbReference>
<keyword evidence="10" id="KW-0418">Kinase</keyword>
<keyword evidence="2 8" id="KW-0812">Transmembrane</keyword>
<feature type="topological domain" description="Extracellular" evidence="8">
    <location>
        <begin position="1"/>
        <end position="2"/>
    </location>
</feature>
<evidence type="ECO:0000256" key="4">
    <source>
        <dbReference type="ARBA" id="ARBA00023054"/>
    </source>
</evidence>
<proteinExistence type="inferred from homology"/>
<reference evidence="11" key="1">
    <citation type="submission" date="2015-08" db="EMBL/GenBank/DDBJ databases">
        <title>Fjat-14210 dsm16467.</title>
        <authorList>
            <person name="Liu B."/>
            <person name="Wang J."/>
            <person name="Zhu Y."/>
            <person name="Liu G."/>
            <person name="Chen Q."/>
            <person name="Chen Z."/>
            <person name="Lan J."/>
            <person name="Che J."/>
            <person name="Ge C."/>
            <person name="Shi H."/>
            <person name="Pan Z."/>
            <person name="Liu X."/>
        </authorList>
    </citation>
    <scope>NUCLEOTIDE SEQUENCE [LARGE SCALE GENOMIC DNA]</scope>
    <source>
        <strain evidence="11">DSM 16467</strain>
    </source>
</reference>
<dbReference type="RefSeq" id="WP_053400827.1">
    <property type="nucleotide sequence ID" value="NZ_JAUKEN010000001.1"/>
</dbReference>
<dbReference type="PATRIC" id="fig|284581.3.peg.3615"/>
<dbReference type="OrthoDB" id="1654473at2"/>
<dbReference type="GO" id="GO:0000921">
    <property type="term" value="P:septin ring assembly"/>
    <property type="evidence" value="ECO:0007669"/>
    <property type="project" value="InterPro"/>
</dbReference>
<keyword evidence="6 8" id="KW-0717">Septation</keyword>
<evidence type="ECO:0000256" key="2">
    <source>
        <dbReference type="ARBA" id="ARBA00022692"/>
    </source>
</evidence>
<comment type="function">
    <text evidence="8">Negative regulator of FtsZ ring formation; modulates the frequency and position of FtsZ ring formation. Inhibits FtsZ ring formation at polar sites. Interacts either with FtsZ or with one of its binding partners to promote depolymerization.</text>
</comment>
<dbReference type="GO" id="GO:0000917">
    <property type="term" value="P:division septum assembly"/>
    <property type="evidence" value="ECO:0007669"/>
    <property type="project" value="UniProtKB-KW"/>
</dbReference>
<keyword evidence="4 8" id="KW-0175">Coiled coil</keyword>
<keyword evidence="10" id="KW-0808">Transferase</keyword>
<evidence type="ECO:0000313" key="11">
    <source>
        <dbReference type="Proteomes" id="UP000037558"/>
    </source>
</evidence>
<comment type="subcellular location">
    <subcellularLocation>
        <location evidence="8">Cell membrane</location>
        <topology evidence="8">Single-pass membrane protein</topology>
    </subcellularLocation>
    <text evidence="8">Colocalized with FtsZ to the nascent septal site.</text>
</comment>
<feature type="coiled-coil region" evidence="8">
    <location>
        <begin position="369"/>
        <end position="424"/>
    </location>
</feature>
<keyword evidence="7 8" id="KW-0131">Cell cycle</keyword>
<dbReference type="STRING" id="284581.AMD01_07820"/>
<keyword evidence="5 8" id="KW-0472">Membrane</keyword>
<evidence type="ECO:0000256" key="1">
    <source>
        <dbReference type="ARBA" id="ARBA00022618"/>
    </source>
</evidence>
<dbReference type="Proteomes" id="UP000037558">
    <property type="component" value="Unassembled WGS sequence"/>
</dbReference>
<keyword evidence="11" id="KW-1185">Reference proteome</keyword>
<evidence type="ECO:0000256" key="5">
    <source>
        <dbReference type="ARBA" id="ARBA00023136"/>
    </source>
</evidence>
<protein>
    <recommendedName>
        <fullName evidence="8">Septation ring formation regulator EzrA</fullName>
    </recommendedName>
</protein>
<keyword evidence="3 8" id="KW-1133">Transmembrane helix</keyword>
<feature type="transmembrane region" description="Helical" evidence="9">
    <location>
        <begin position="6"/>
        <end position="22"/>
    </location>
</feature>
<dbReference type="AlphaFoldDB" id="A0A0M0L707"/>
<evidence type="ECO:0000256" key="8">
    <source>
        <dbReference type="HAMAP-Rule" id="MF_00728"/>
    </source>
</evidence>
<sequence length="563" mass="65786">MELTIAIIILIIGLIIYGFYSRKKIYKEVDRLEAFKMELMNKPVAEEIAKVKELNMIGETEQLFERWRNDWDDIVTTDLPKIDELLLETEEVADKYRFKKANQLIIHTEQTLLEIEESISEILKELKNLIGSEQSNRHDIEEVTELHRVVKKKVLAHRHSYGNAEENLDKVLQNVKERFVEFEEATNNGNYLHAREIVIGIHEDLTVLNEYVEQIPKLLVECQTTLPSQLQELLDGYREMQAQGYVLDHLQVEEAVQLLQEQTIAITALIEDLQVEEAIVQLADVNDRLDHLYDSLEQEVMAYHKMNRELSSISHLLKTLQEKNRGLREETVFVQQSYHLQEKDVEVFHRMDREVKRLTNLYYTISNKIADHQLAYTIIQEELEEVSKQLKQLEEIQKEYVETLQTLRKDEIHAKEKITDLKKQLIEARRLIQQGNLPGVSVEYKQRVEVARQLLEEVSLKLEEKPLTMEAVNDLLQQAVESVQSLFEETEQMVGEVFLVEKVIQYGNRYRSTHPAVAQSLRQSEESFRNYEYHAALEQAASAIEGVEPGAMQRIQGILTERK</sequence>
<evidence type="ECO:0000256" key="9">
    <source>
        <dbReference type="SAM" id="Phobius"/>
    </source>
</evidence>
<organism evidence="10 11">
    <name type="scientific">Priestia koreensis</name>
    <dbReference type="NCBI Taxonomy" id="284581"/>
    <lineage>
        <taxon>Bacteria</taxon>
        <taxon>Bacillati</taxon>
        <taxon>Bacillota</taxon>
        <taxon>Bacilli</taxon>
        <taxon>Bacillales</taxon>
        <taxon>Bacillaceae</taxon>
        <taxon>Priestia</taxon>
    </lineage>
</organism>
<feature type="coiled-coil region" evidence="8">
    <location>
        <begin position="279"/>
        <end position="330"/>
    </location>
</feature>